<organism evidence="4 5">
    <name type="scientific">Pseudodesulfovibrio sediminis</name>
    <dbReference type="NCBI Taxonomy" id="2810563"/>
    <lineage>
        <taxon>Bacteria</taxon>
        <taxon>Pseudomonadati</taxon>
        <taxon>Thermodesulfobacteriota</taxon>
        <taxon>Desulfovibrionia</taxon>
        <taxon>Desulfovibrionales</taxon>
        <taxon>Desulfovibrionaceae</taxon>
    </lineage>
</organism>
<dbReference type="Gene3D" id="3.40.50.11220">
    <property type="match status" value="1"/>
</dbReference>
<proteinExistence type="predicted"/>
<dbReference type="PANTHER" id="PTHR37477">
    <property type="entry name" value="COBALT-PRECORRIN-5A HYDROLASE"/>
    <property type="match status" value="1"/>
</dbReference>
<dbReference type="SUPFAM" id="SSF159664">
    <property type="entry name" value="CobE/GbiG C-terminal domain-like"/>
    <property type="match status" value="1"/>
</dbReference>
<sequence length="342" mass="36026">MPNSKIAIYALTSQGVNLARRLASKLGGTIYASRRLEAENVTPFDSLRDLVAATFNAFDSHIFVAAAGITVRCIAPHLQSKETDPAVICLDQGGLFAVSLLSGHLGGANELAADAARAVGGQAVITTATDSAGVLSVDMLAKSKGLGIGNIERVKDVNMALLEGQPVQLYDPEDWLGLAWHSNFDSVAGADDWDSSRPGIWVSWHSDCPEGALSLHPRVLHLGIGCRRDVSVYEILDHVGDVFGKRGFAMESIASVGSVEAKRNEAGLLEAAFEFGVSPVFYSTAQLTAIDVPTPSDKVQAHMGVPSVAEASALLAAHGGKLIVTKEKTDTVTLAIARSRRA</sequence>
<dbReference type="EMBL" id="AP024485">
    <property type="protein sequence ID" value="BCS88556.1"/>
    <property type="molecule type" value="Genomic_DNA"/>
</dbReference>
<dbReference type="InterPro" id="IPR021744">
    <property type="entry name" value="CbiG_N"/>
</dbReference>
<dbReference type="Pfam" id="PF01890">
    <property type="entry name" value="CbiG_C"/>
    <property type="match status" value="1"/>
</dbReference>
<gene>
    <name evidence="4" type="primary">cbiG</name>
    <name evidence="4" type="ORF">PSDVSF_17980</name>
</gene>
<evidence type="ECO:0000313" key="5">
    <source>
        <dbReference type="Proteomes" id="UP001053296"/>
    </source>
</evidence>
<feature type="domain" description="Cobalamin synthesis G N-terminal" evidence="2">
    <location>
        <begin position="50"/>
        <end position="130"/>
    </location>
</feature>
<dbReference type="RefSeq" id="WP_229596869.1">
    <property type="nucleotide sequence ID" value="NZ_AP024485.1"/>
</dbReference>
<evidence type="ECO:0000259" key="3">
    <source>
        <dbReference type="Pfam" id="PF11761"/>
    </source>
</evidence>
<dbReference type="SUPFAM" id="SSF159672">
    <property type="entry name" value="CbiG N-terminal domain-like"/>
    <property type="match status" value="1"/>
</dbReference>
<dbReference type="InterPro" id="IPR002750">
    <property type="entry name" value="CobE/GbiG_C"/>
</dbReference>
<evidence type="ECO:0000313" key="4">
    <source>
        <dbReference type="EMBL" id="BCS88556.1"/>
    </source>
</evidence>
<dbReference type="PANTHER" id="PTHR37477:SF1">
    <property type="entry name" value="COBALT-PRECORRIN-5A HYDROLASE"/>
    <property type="match status" value="1"/>
</dbReference>
<dbReference type="Pfam" id="PF11761">
    <property type="entry name" value="CbiG_mid"/>
    <property type="match status" value="1"/>
</dbReference>
<evidence type="ECO:0000259" key="2">
    <source>
        <dbReference type="Pfam" id="PF11760"/>
    </source>
</evidence>
<dbReference type="Pfam" id="PF11760">
    <property type="entry name" value="CbiG_N"/>
    <property type="match status" value="1"/>
</dbReference>
<dbReference type="Proteomes" id="UP001053296">
    <property type="component" value="Chromosome"/>
</dbReference>
<dbReference type="InterPro" id="IPR038029">
    <property type="entry name" value="GbiG_N_sf"/>
</dbReference>
<accession>A0ABM7P6S9</accession>
<reference evidence="4" key="1">
    <citation type="journal article" date="2022" name="Arch. Microbiol.">
        <title>Pseudodesulfovibrio sediminis sp. nov., a mesophilic and neutrophilic sulfate-reducing bacterium isolated from sediment of a brackish lake.</title>
        <authorList>
            <person name="Takahashi A."/>
            <person name="Kojima H."/>
            <person name="Watanabe M."/>
            <person name="Fukui M."/>
        </authorList>
    </citation>
    <scope>NUCLEOTIDE SEQUENCE</scope>
    <source>
        <strain evidence="4">SF6</strain>
    </source>
</reference>
<evidence type="ECO:0000259" key="1">
    <source>
        <dbReference type="Pfam" id="PF01890"/>
    </source>
</evidence>
<dbReference type="InterPro" id="IPR021745">
    <property type="entry name" value="CbiG_mid"/>
</dbReference>
<dbReference type="InterPro" id="IPR036518">
    <property type="entry name" value="CobE/GbiG_C_sf"/>
</dbReference>
<dbReference type="InterPro" id="IPR052553">
    <property type="entry name" value="CbiG_hydrolase"/>
</dbReference>
<feature type="domain" description="Cobalamin biosynthesis central region" evidence="3">
    <location>
        <begin position="136"/>
        <end position="217"/>
    </location>
</feature>
<keyword evidence="5" id="KW-1185">Reference proteome</keyword>
<protein>
    <submittedName>
        <fullName evidence="4">Cobalamin biosynthesis protein CbiG</fullName>
    </submittedName>
</protein>
<name>A0ABM7P6S9_9BACT</name>
<feature type="domain" description="CobE/GbiG C-terminal" evidence="1">
    <location>
        <begin position="220"/>
        <end position="337"/>
    </location>
</feature>
<dbReference type="Gene3D" id="3.30.420.180">
    <property type="entry name" value="CobE/GbiG C-terminal domain"/>
    <property type="match status" value="1"/>
</dbReference>